<evidence type="ECO:0000256" key="1">
    <source>
        <dbReference type="ARBA" id="ARBA00004651"/>
    </source>
</evidence>
<feature type="transmembrane region" description="Helical" evidence="11">
    <location>
        <begin position="140"/>
        <end position="166"/>
    </location>
</feature>
<evidence type="ECO:0000256" key="9">
    <source>
        <dbReference type="ARBA" id="ARBA00023170"/>
    </source>
</evidence>
<dbReference type="OrthoDB" id="9632239at2759"/>
<evidence type="ECO:0000256" key="5">
    <source>
        <dbReference type="ARBA" id="ARBA00022725"/>
    </source>
</evidence>
<proteinExistence type="inferred from homology"/>
<dbReference type="InterPro" id="IPR000276">
    <property type="entry name" value="GPCR_Rhodpsn"/>
</dbReference>
<dbReference type="InterPro" id="IPR050939">
    <property type="entry name" value="Olfactory_GPCR1"/>
</dbReference>
<dbReference type="AlphaFoldDB" id="A0A8T2K0A6"/>
<keyword evidence="7 10" id="KW-0297">G-protein coupled receptor</keyword>
<dbReference type="EMBL" id="JAACNH010000003">
    <property type="protein sequence ID" value="KAG8449748.1"/>
    <property type="molecule type" value="Genomic_DNA"/>
</dbReference>
<dbReference type="Proteomes" id="UP000812440">
    <property type="component" value="Chromosome 8_10"/>
</dbReference>
<dbReference type="PROSITE" id="PS50262">
    <property type="entry name" value="G_PROTEIN_RECEP_F1_2"/>
    <property type="match status" value="1"/>
</dbReference>
<dbReference type="PRINTS" id="PR00237">
    <property type="entry name" value="GPCRRHODOPSN"/>
</dbReference>
<keyword evidence="10" id="KW-0807">Transducer</keyword>
<dbReference type="InterPro" id="IPR017452">
    <property type="entry name" value="GPCR_Rhodpsn_7TM"/>
</dbReference>
<comment type="similarity">
    <text evidence="10">Belongs to the G-protein coupled receptor 1 family.</text>
</comment>
<evidence type="ECO:0000259" key="12">
    <source>
        <dbReference type="PROSITE" id="PS50262"/>
    </source>
</evidence>
<evidence type="ECO:0000256" key="8">
    <source>
        <dbReference type="ARBA" id="ARBA00023136"/>
    </source>
</evidence>
<feature type="transmembrane region" description="Helical" evidence="11">
    <location>
        <begin position="91"/>
        <end position="120"/>
    </location>
</feature>
<dbReference type="SUPFAM" id="SSF81321">
    <property type="entry name" value="Family A G protein-coupled receptor-like"/>
    <property type="match status" value="1"/>
</dbReference>
<protein>
    <recommendedName>
        <fullName evidence="12">G-protein coupled receptors family 1 profile domain-containing protein</fullName>
    </recommendedName>
</protein>
<organism evidence="13 14">
    <name type="scientific">Hymenochirus boettgeri</name>
    <name type="common">Congo dwarf clawed frog</name>
    <dbReference type="NCBI Taxonomy" id="247094"/>
    <lineage>
        <taxon>Eukaryota</taxon>
        <taxon>Metazoa</taxon>
        <taxon>Chordata</taxon>
        <taxon>Craniata</taxon>
        <taxon>Vertebrata</taxon>
        <taxon>Euteleostomi</taxon>
        <taxon>Amphibia</taxon>
        <taxon>Batrachia</taxon>
        <taxon>Anura</taxon>
        <taxon>Pipoidea</taxon>
        <taxon>Pipidae</taxon>
        <taxon>Pipinae</taxon>
        <taxon>Hymenochirus</taxon>
    </lineage>
</organism>
<dbReference type="GO" id="GO:0004930">
    <property type="term" value="F:G protein-coupled receptor activity"/>
    <property type="evidence" value="ECO:0007669"/>
    <property type="project" value="UniProtKB-KW"/>
</dbReference>
<accession>A0A8T2K0A6</accession>
<evidence type="ECO:0000313" key="13">
    <source>
        <dbReference type="EMBL" id="KAG8449748.1"/>
    </source>
</evidence>
<evidence type="ECO:0000256" key="3">
    <source>
        <dbReference type="ARBA" id="ARBA00022606"/>
    </source>
</evidence>
<evidence type="ECO:0000256" key="2">
    <source>
        <dbReference type="ARBA" id="ARBA00022475"/>
    </source>
</evidence>
<comment type="caution">
    <text evidence="13">The sequence shown here is derived from an EMBL/GenBank/DDBJ whole genome shotgun (WGS) entry which is preliminary data.</text>
</comment>
<keyword evidence="6 11" id="KW-1133">Transmembrane helix</keyword>
<name>A0A8T2K0A6_9PIPI</name>
<feature type="transmembrane region" description="Helical" evidence="11">
    <location>
        <begin position="219"/>
        <end position="239"/>
    </location>
</feature>
<evidence type="ECO:0000256" key="7">
    <source>
        <dbReference type="ARBA" id="ARBA00023040"/>
    </source>
</evidence>
<comment type="subcellular location">
    <subcellularLocation>
        <location evidence="1">Cell membrane</location>
        <topology evidence="1">Multi-pass membrane protein</topology>
    </subcellularLocation>
</comment>
<dbReference type="GO" id="GO:0007608">
    <property type="term" value="P:sensory perception of smell"/>
    <property type="evidence" value="ECO:0007669"/>
    <property type="project" value="UniProtKB-KW"/>
</dbReference>
<evidence type="ECO:0000256" key="4">
    <source>
        <dbReference type="ARBA" id="ARBA00022692"/>
    </source>
</evidence>
<keyword evidence="4 10" id="KW-0812">Transmembrane</keyword>
<evidence type="ECO:0000313" key="14">
    <source>
        <dbReference type="Proteomes" id="UP000812440"/>
    </source>
</evidence>
<dbReference type="PROSITE" id="PS00237">
    <property type="entry name" value="G_PROTEIN_RECEP_F1_1"/>
    <property type="match status" value="1"/>
</dbReference>
<keyword evidence="2" id="KW-1003">Cell membrane</keyword>
<dbReference type="Gene3D" id="1.20.1070.10">
    <property type="entry name" value="Rhodopsin 7-helix transmembrane proteins"/>
    <property type="match status" value="1"/>
</dbReference>
<evidence type="ECO:0000256" key="11">
    <source>
        <dbReference type="SAM" id="Phobius"/>
    </source>
</evidence>
<keyword evidence="9 10" id="KW-0675">Receptor</keyword>
<dbReference type="GO" id="GO:0005886">
    <property type="term" value="C:plasma membrane"/>
    <property type="evidence" value="ECO:0007669"/>
    <property type="project" value="UniProtKB-SubCell"/>
</dbReference>
<dbReference type="PANTHER" id="PTHR24242:SF390">
    <property type="entry name" value="OLFACTORY RECEPTOR"/>
    <property type="match status" value="1"/>
</dbReference>
<keyword evidence="5" id="KW-0552">Olfaction</keyword>
<dbReference type="Pfam" id="PF00001">
    <property type="entry name" value="7tm_1"/>
    <property type="match status" value="1"/>
</dbReference>
<keyword evidence="8 11" id="KW-0472">Membrane</keyword>
<keyword evidence="14" id="KW-1185">Reference proteome</keyword>
<keyword evidence="3" id="KW-0716">Sensory transduction</keyword>
<sequence length="293" mass="32889">MNFEKLTTSTNVILLGFHIHNHFKLPFFVLILNLYSMTVVANIMIIVLVSSSQFLHHPMFFFLSHLSLSDMILTTTIVPLMLTGIMKGQVALSVAACIIQFNFFCIALGSESLLLAVMSFDRYLAICNPLQYMIIMDKKLRIHLVSLCWCSSVAIAVTLALTISTLTFYTTALELEQKLLATPSSVFPFLFSIVTYIYIFITVLRIPTTSGKQKAYSTFSSHLTIVCIFFGSLIGLYLVPSPNRNPFSAHKVVSLHDTVVTPLFNPLIYTTRNADIKASLKKYLWVFKAAKNC</sequence>
<reference evidence="13" key="1">
    <citation type="thesis" date="2020" institute="ProQuest LLC" country="789 East Eisenhower Parkway, Ann Arbor, MI, USA">
        <title>Comparative Genomics and Chromosome Evolution.</title>
        <authorList>
            <person name="Mudd A.B."/>
        </authorList>
    </citation>
    <scope>NUCLEOTIDE SEQUENCE</scope>
    <source>
        <strain evidence="13">Female2</strain>
        <tissue evidence="13">Blood</tissue>
    </source>
</reference>
<evidence type="ECO:0000256" key="6">
    <source>
        <dbReference type="ARBA" id="ARBA00022989"/>
    </source>
</evidence>
<feature type="transmembrane region" description="Helical" evidence="11">
    <location>
        <begin position="25"/>
        <end position="48"/>
    </location>
</feature>
<dbReference type="PANTHER" id="PTHR24242">
    <property type="entry name" value="G-PROTEIN COUPLED RECEPTOR"/>
    <property type="match status" value="1"/>
</dbReference>
<feature type="domain" description="G-protein coupled receptors family 1 profile" evidence="12">
    <location>
        <begin position="41"/>
        <end position="269"/>
    </location>
</feature>
<feature type="transmembrane region" description="Helical" evidence="11">
    <location>
        <begin position="186"/>
        <end position="207"/>
    </location>
</feature>
<gene>
    <name evidence="13" type="ORF">GDO86_016408</name>
</gene>
<feature type="transmembrane region" description="Helical" evidence="11">
    <location>
        <begin position="60"/>
        <end position="85"/>
    </location>
</feature>
<evidence type="ECO:0000256" key="10">
    <source>
        <dbReference type="RuleBase" id="RU000688"/>
    </source>
</evidence>